<dbReference type="AlphaFoldDB" id="A0A074WM61"/>
<dbReference type="STRING" id="1043004.A0A074WM61"/>
<protein>
    <recommendedName>
        <fullName evidence="3">Apple domain-containing protein</fullName>
    </recommendedName>
</protein>
<dbReference type="RefSeq" id="XP_013425065.1">
    <property type="nucleotide sequence ID" value="XM_013569611.1"/>
</dbReference>
<dbReference type="EMBL" id="KL584715">
    <property type="protein sequence ID" value="KEQ70872.1"/>
    <property type="molecule type" value="Genomic_DNA"/>
</dbReference>
<evidence type="ECO:0000313" key="1">
    <source>
        <dbReference type="EMBL" id="KEQ70872.1"/>
    </source>
</evidence>
<organism evidence="1 2">
    <name type="scientific">Aureobasidium namibiae CBS 147.97</name>
    <dbReference type="NCBI Taxonomy" id="1043004"/>
    <lineage>
        <taxon>Eukaryota</taxon>
        <taxon>Fungi</taxon>
        <taxon>Dikarya</taxon>
        <taxon>Ascomycota</taxon>
        <taxon>Pezizomycotina</taxon>
        <taxon>Dothideomycetes</taxon>
        <taxon>Dothideomycetidae</taxon>
        <taxon>Dothideales</taxon>
        <taxon>Saccotheciaceae</taxon>
        <taxon>Aureobasidium</taxon>
    </lineage>
</organism>
<gene>
    <name evidence="1" type="ORF">M436DRAFT_51788</name>
</gene>
<dbReference type="OrthoDB" id="271448at2759"/>
<dbReference type="GeneID" id="25411486"/>
<dbReference type="Proteomes" id="UP000027730">
    <property type="component" value="Unassembled WGS sequence"/>
</dbReference>
<sequence>MPTLAANLCVAQPTGISHTSSPDSDQAFLADKYYSDAAMAASPPAGYTEAFKNLTASNNALGYLGFSLLSSYDTAVCAARCDKVNGCQAVNIYFERDPSVDPNDASCSDPTSYAQIKCVYWGGPVSQSNALNFGQYRNKFHVVIAGSNGYVNRSIDTPAGYTAPTYLGNSIINAPKTDCADYPNQLQNLLWPTGPFDAGRCAAACSAYNANLPTGSVAQTCQFFNTYILKGNGKDAGQYCALYQQAFPSSASTSSSVVINGVTYTYGYSYTFTNATSAGGPAIPCAVASASRIIGSSTLQGFCSTLLGFNAPTSTSTVIVTPTSTVLSTVVPVASSVISTKVTTTFVATSTRVPAKRAEQLQTPSALSFPASVITAACSLQASSATTTVLTTTTSTASTVLFTSLTTATASTTTIIVTSTAKATATANPNGCSQPNVCKSDQKVPTYSCPGQGKSGLCACGTDAAGVNVCYAADDCTKQCKKTSDCDNFGKVAMVCVYNTCCDNNGSQSSGMGNCMPASTTCMNAGSASRMFKRGERKFGPVVRRQEVTEQDEECTALSCPGTWVDETTGVVVQGIDAQL</sequence>
<proteinExistence type="predicted"/>
<dbReference type="PANTHER" id="PTHR36578">
    <property type="entry name" value="CHROMOSOME 15, WHOLE GENOME SHOTGUN SEQUENCE"/>
    <property type="match status" value="1"/>
</dbReference>
<name>A0A074WM61_9PEZI</name>
<evidence type="ECO:0008006" key="3">
    <source>
        <dbReference type="Google" id="ProtNLM"/>
    </source>
</evidence>
<reference evidence="1 2" key="1">
    <citation type="journal article" date="2014" name="BMC Genomics">
        <title>Genome sequencing of four Aureobasidium pullulans varieties: biotechnological potential, stress tolerance, and description of new species.</title>
        <authorList>
            <person name="Gostin Ar C."/>
            <person name="Ohm R.A."/>
            <person name="Kogej T."/>
            <person name="Sonjak S."/>
            <person name="Turk M."/>
            <person name="Zajc J."/>
            <person name="Zalar P."/>
            <person name="Grube M."/>
            <person name="Sun H."/>
            <person name="Han J."/>
            <person name="Sharma A."/>
            <person name="Chiniquy J."/>
            <person name="Ngan C.Y."/>
            <person name="Lipzen A."/>
            <person name="Barry K."/>
            <person name="Grigoriev I.V."/>
            <person name="Gunde-Cimerman N."/>
        </authorList>
    </citation>
    <scope>NUCLEOTIDE SEQUENCE [LARGE SCALE GENOMIC DNA]</scope>
    <source>
        <strain evidence="1 2">CBS 147.97</strain>
    </source>
</reference>
<accession>A0A074WM61</accession>
<dbReference type="HOGENOM" id="CLU_022878_2_0_1"/>
<evidence type="ECO:0000313" key="2">
    <source>
        <dbReference type="Proteomes" id="UP000027730"/>
    </source>
</evidence>
<keyword evidence="2" id="KW-1185">Reference proteome</keyword>
<dbReference type="PANTHER" id="PTHR36578:SF2">
    <property type="entry name" value="PA14 DOMAIN-CONTAINING PROTEIN"/>
    <property type="match status" value="1"/>
</dbReference>